<name>A0A076YML1_9CAUD</name>
<gene>
    <name evidence="1" type="ORF">CPTMiller_0078</name>
</gene>
<keyword evidence="2" id="KW-1185">Reference proteome</keyword>
<dbReference type="RefSeq" id="YP_009097680.1">
    <property type="nucleotide sequence ID" value="NC_025414.1"/>
</dbReference>
<dbReference type="KEGG" id="vg:22113473"/>
<protein>
    <submittedName>
        <fullName evidence="1">Uncharacterized protein</fullName>
    </submittedName>
</protein>
<accession>A0A076YML1</accession>
<dbReference type="Proteomes" id="UP000201263">
    <property type="component" value="Segment"/>
</dbReference>
<evidence type="ECO:0000313" key="2">
    <source>
        <dbReference type="Proteomes" id="UP000201263"/>
    </source>
</evidence>
<dbReference type="GeneID" id="22113473"/>
<organism evidence="1 2">
    <name type="scientific">Citrobacter phage Miller</name>
    <dbReference type="NCBI Taxonomy" id="1527524"/>
    <lineage>
        <taxon>Viruses</taxon>
        <taxon>Duplodnaviria</taxon>
        <taxon>Heunggongvirae</taxon>
        <taxon>Uroviricota</taxon>
        <taxon>Caudoviricetes</taxon>
        <taxon>Pantevenvirales</taxon>
        <taxon>Straboviridae</taxon>
        <taxon>Pseudotevenvirus</taxon>
        <taxon>Pseudotevenvirus miller</taxon>
    </lineage>
</organism>
<reference evidence="1 2" key="1">
    <citation type="submission" date="2014-07" db="EMBL/GenBank/DDBJ databases">
        <title>Complete Genome of Citrobacter freundii Myophage Miller.</title>
        <authorList>
            <person name="Hwang K."/>
            <person name="Luna A.J."/>
            <person name="Hernandez A.C."/>
            <person name="Everett G.F.K."/>
        </authorList>
    </citation>
    <scope>NUCLEOTIDE SEQUENCE [LARGE SCALE GENOMIC DNA]</scope>
</reference>
<evidence type="ECO:0000313" key="1">
    <source>
        <dbReference type="EMBL" id="AIK68014.1"/>
    </source>
</evidence>
<proteinExistence type="predicted"/>
<sequence>MQPYLMGSALLVSGNRFPGMQGEVKKLPAHKLN</sequence>
<dbReference type="EMBL" id="KM236237">
    <property type="protein sequence ID" value="AIK68014.1"/>
    <property type="molecule type" value="Genomic_DNA"/>
</dbReference>